<dbReference type="InterPro" id="IPR006118">
    <property type="entry name" value="Recombinase_CS"/>
</dbReference>
<organism evidence="2 3">
    <name type="scientific">Leucobacter alluvii</name>
    <dbReference type="NCBI Taxonomy" id="340321"/>
    <lineage>
        <taxon>Bacteria</taxon>
        <taxon>Bacillati</taxon>
        <taxon>Actinomycetota</taxon>
        <taxon>Actinomycetes</taxon>
        <taxon>Micrococcales</taxon>
        <taxon>Microbacteriaceae</taxon>
        <taxon>Leucobacter</taxon>
    </lineage>
</organism>
<protein>
    <recommendedName>
        <fullName evidence="4">Resolvase/invertase-type recombinase catalytic domain-containing protein</fullName>
    </recommendedName>
</protein>
<dbReference type="PROSITE" id="PS00397">
    <property type="entry name" value="RECOMBINASES_1"/>
    <property type="match status" value="1"/>
</dbReference>
<evidence type="ECO:0000313" key="2">
    <source>
        <dbReference type="EMBL" id="GAA2186001.1"/>
    </source>
</evidence>
<proteinExistence type="predicted"/>
<reference evidence="2 3" key="1">
    <citation type="journal article" date="2019" name="Int. J. Syst. Evol. Microbiol.">
        <title>The Global Catalogue of Microorganisms (GCM) 10K type strain sequencing project: providing services to taxonomists for standard genome sequencing and annotation.</title>
        <authorList>
            <consortium name="The Broad Institute Genomics Platform"/>
            <consortium name="The Broad Institute Genome Sequencing Center for Infectious Disease"/>
            <person name="Wu L."/>
            <person name="Ma J."/>
        </authorList>
    </citation>
    <scope>NUCLEOTIDE SEQUENCE [LARGE SCALE GENOMIC DNA]</scope>
    <source>
        <strain evidence="2 3">JCM 14919</strain>
    </source>
</reference>
<dbReference type="Proteomes" id="UP001501084">
    <property type="component" value="Unassembled WGS sequence"/>
</dbReference>
<accession>A0ABN3B3G7</accession>
<dbReference type="EMBL" id="BAAAOP010000003">
    <property type="protein sequence ID" value="GAA2186001.1"/>
    <property type="molecule type" value="Genomic_DNA"/>
</dbReference>
<dbReference type="InterPro" id="IPR036162">
    <property type="entry name" value="Resolvase-like_N_sf"/>
</dbReference>
<feature type="active site" description="O-(5'-phospho-DNA)-serine intermediate" evidence="1">
    <location>
        <position position="10"/>
    </location>
</feature>
<dbReference type="Gene3D" id="3.40.50.1390">
    <property type="entry name" value="Resolvase, N-terminal catalytic domain"/>
    <property type="match status" value="1"/>
</dbReference>
<dbReference type="RefSeq" id="WP_010155352.1">
    <property type="nucleotide sequence ID" value="NZ_BAAAOP010000003.1"/>
</dbReference>
<evidence type="ECO:0008006" key="4">
    <source>
        <dbReference type="Google" id="ProtNLM"/>
    </source>
</evidence>
<evidence type="ECO:0000256" key="1">
    <source>
        <dbReference type="PROSITE-ProRule" id="PRU10137"/>
    </source>
</evidence>
<comment type="caution">
    <text evidence="2">The sequence shown here is derived from an EMBL/GenBank/DDBJ whole genome shotgun (WGS) entry which is preliminary data.</text>
</comment>
<keyword evidence="3" id="KW-1185">Reference proteome</keyword>
<evidence type="ECO:0000313" key="3">
    <source>
        <dbReference type="Proteomes" id="UP001501084"/>
    </source>
</evidence>
<name>A0ABN3B3G7_9MICO</name>
<dbReference type="SUPFAM" id="SSF53041">
    <property type="entry name" value="Resolvase-like"/>
    <property type="match status" value="1"/>
</dbReference>
<gene>
    <name evidence="2" type="ORF">GCM10009786_04810</name>
</gene>
<sequence length="58" mass="6112">MALIGYARVSTREQNPEGQTDVLSSSGCEKLFVDRGDCTTSGCGVKAEAMPITEGMGR</sequence>